<feature type="domain" description="N-acetyltransferase" evidence="1">
    <location>
        <begin position="18"/>
        <end position="168"/>
    </location>
</feature>
<dbReference type="KEGG" id="ams:AMIS_7740"/>
<evidence type="ECO:0000313" key="3">
    <source>
        <dbReference type="Proteomes" id="UP000007882"/>
    </source>
</evidence>
<dbReference type="GO" id="GO:0016747">
    <property type="term" value="F:acyltransferase activity, transferring groups other than amino-acyl groups"/>
    <property type="evidence" value="ECO:0007669"/>
    <property type="project" value="InterPro"/>
</dbReference>
<dbReference type="SUPFAM" id="SSF55729">
    <property type="entry name" value="Acyl-CoA N-acyltransferases (Nat)"/>
    <property type="match status" value="1"/>
</dbReference>
<accession>I0GZ07</accession>
<keyword evidence="3" id="KW-1185">Reference proteome</keyword>
<reference evidence="2 3" key="1">
    <citation type="submission" date="2012-02" db="EMBL/GenBank/DDBJ databases">
        <title>Complete genome sequence of Actinoplanes missouriensis 431 (= NBRC 102363).</title>
        <authorList>
            <person name="Ohnishi Y."/>
            <person name="Ishikawa J."/>
            <person name="Sekine M."/>
            <person name="Hosoyama A."/>
            <person name="Harada T."/>
            <person name="Narita H."/>
            <person name="Hata T."/>
            <person name="Konno Y."/>
            <person name="Tutikane K."/>
            <person name="Fujita N."/>
            <person name="Horinouchi S."/>
            <person name="Hayakawa M."/>
        </authorList>
    </citation>
    <scope>NUCLEOTIDE SEQUENCE [LARGE SCALE GENOMIC DNA]</scope>
    <source>
        <strain evidence="3">ATCC 14538 / DSM 43046 / CBS 188.64 / JCM 3121 / NBRC 102363 / NCIMB 12654 / NRRL B-3342 / UNCC 431</strain>
    </source>
</reference>
<dbReference type="STRING" id="512565.AMIS_7740"/>
<dbReference type="CDD" id="cd04301">
    <property type="entry name" value="NAT_SF"/>
    <property type="match status" value="1"/>
</dbReference>
<gene>
    <name evidence="2" type="ordered locus">AMIS_7740</name>
</gene>
<dbReference type="PANTHER" id="PTHR43072:SF60">
    <property type="entry name" value="L-2,4-DIAMINOBUTYRIC ACID ACETYLTRANSFERASE"/>
    <property type="match status" value="1"/>
</dbReference>
<dbReference type="PROSITE" id="PS51186">
    <property type="entry name" value="GNAT"/>
    <property type="match status" value="1"/>
</dbReference>
<dbReference type="InterPro" id="IPR000182">
    <property type="entry name" value="GNAT_dom"/>
</dbReference>
<dbReference type="InterPro" id="IPR016181">
    <property type="entry name" value="Acyl_CoA_acyltransferase"/>
</dbReference>
<proteinExistence type="predicted"/>
<dbReference type="AlphaFoldDB" id="I0GZ07"/>
<sequence>MRPGSGLFDGAVAVFDEYRVHYGETPDRERTRAWLAAQLGSGRLEMFAAVTGGVSAAGAGGASAAGVGGASAAGVGGVLVGMVTSAMQPASLRLGVVWHVQDLFVRPEARRAGVARALLDHVVGLAEAAGAVRVSLRTEVDNGAALRLYQAAGFLAVNGLTSLSRPLPR</sequence>
<dbReference type="Proteomes" id="UP000007882">
    <property type="component" value="Chromosome"/>
</dbReference>
<dbReference type="HOGENOM" id="CLU_013985_34_9_11"/>
<organism evidence="2 3">
    <name type="scientific">Actinoplanes missouriensis (strain ATCC 14538 / DSM 43046 / CBS 188.64 / JCM 3121 / NBRC 102363 / NCIMB 12654 / NRRL B-3342 / UNCC 431)</name>
    <dbReference type="NCBI Taxonomy" id="512565"/>
    <lineage>
        <taxon>Bacteria</taxon>
        <taxon>Bacillati</taxon>
        <taxon>Actinomycetota</taxon>
        <taxon>Actinomycetes</taxon>
        <taxon>Micromonosporales</taxon>
        <taxon>Micromonosporaceae</taxon>
        <taxon>Actinoplanes</taxon>
    </lineage>
</organism>
<dbReference type="PATRIC" id="fig|512565.3.peg.778"/>
<dbReference type="EMBL" id="AP012319">
    <property type="protein sequence ID" value="BAL85994.1"/>
    <property type="molecule type" value="Genomic_DNA"/>
</dbReference>
<evidence type="ECO:0000313" key="2">
    <source>
        <dbReference type="EMBL" id="BAL85994.1"/>
    </source>
</evidence>
<evidence type="ECO:0000259" key="1">
    <source>
        <dbReference type="PROSITE" id="PS51186"/>
    </source>
</evidence>
<dbReference type="eggNOG" id="COG0456">
    <property type="taxonomic scope" value="Bacteria"/>
</dbReference>
<dbReference type="Gene3D" id="3.40.630.30">
    <property type="match status" value="1"/>
</dbReference>
<dbReference type="RefSeq" id="WP_014440891.1">
    <property type="nucleotide sequence ID" value="NC_017093.1"/>
</dbReference>
<dbReference type="Pfam" id="PF00583">
    <property type="entry name" value="Acetyltransf_1"/>
    <property type="match status" value="1"/>
</dbReference>
<protein>
    <submittedName>
        <fullName evidence="2">Putative GCN5-related N-acetyltransferase</fullName>
    </submittedName>
</protein>
<name>I0GZ07_ACTM4</name>
<keyword evidence="2" id="KW-0808">Transferase</keyword>
<dbReference type="OrthoDB" id="9792929at2"/>
<dbReference type="PANTHER" id="PTHR43072">
    <property type="entry name" value="N-ACETYLTRANSFERASE"/>
    <property type="match status" value="1"/>
</dbReference>